<evidence type="ECO:0000313" key="3">
    <source>
        <dbReference type="EMBL" id="RTQ35005.1"/>
    </source>
</evidence>
<feature type="chain" id="PRO_5018630044" evidence="2">
    <location>
        <begin position="23"/>
        <end position="190"/>
    </location>
</feature>
<comment type="caution">
    <text evidence="3">The sequence shown here is derived from an EMBL/GenBank/DDBJ whole genome shotgun (WGS) entry which is preliminary data.</text>
</comment>
<dbReference type="AlphaFoldDB" id="A0A3S0QAR4"/>
<reference evidence="3 4" key="1">
    <citation type="submission" date="2018-12" db="EMBL/GenBank/DDBJ databases">
        <title>The genome of Variovorax gossypii DSM 100435.</title>
        <authorList>
            <person name="Gao J."/>
            <person name="Sun J."/>
        </authorList>
    </citation>
    <scope>NUCLEOTIDE SEQUENCE [LARGE SCALE GENOMIC DNA]</scope>
    <source>
        <strain evidence="3 4">DSM 100435</strain>
    </source>
</reference>
<protein>
    <submittedName>
        <fullName evidence="3">Uncharacterized protein</fullName>
    </submittedName>
</protein>
<dbReference type="EMBL" id="RXOE01000002">
    <property type="protein sequence ID" value="RTQ35005.1"/>
    <property type="molecule type" value="Genomic_DNA"/>
</dbReference>
<dbReference type="Proteomes" id="UP000267418">
    <property type="component" value="Unassembled WGS sequence"/>
</dbReference>
<feature type="signal peptide" evidence="2">
    <location>
        <begin position="1"/>
        <end position="22"/>
    </location>
</feature>
<name>A0A3S0QAR4_9BURK</name>
<evidence type="ECO:0000256" key="1">
    <source>
        <dbReference type="SAM" id="MobiDB-lite"/>
    </source>
</evidence>
<accession>A0A3S0QAR4</accession>
<dbReference type="OrthoDB" id="8851965at2"/>
<keyword evidence="4" id="KW-1185">Reference proteome</keyword>
<organism evidence="3 4">
    <name type="scientific">Variovorax gossypii</name>
    <dbReference type="NCBI Taxonomy" id="1679495"/>
    <lineage>
        <taxon>Bacteria</taxon>
        <taxon>Pseudomonadati</taxon>
        <taxon>Pseudomonadota</taxon>
        <taxon>Betaproteobacteria</taxon>
        <taxon>Burkholderiales</taxon>
        <taxon>Comamonadaceae</taxon>
        <taxon>Variovorax</taxon>
    </lineage>
</organism>
<keyword evidence="2" id="KW-0732">Signal</keyword>
<sequence>MKKVIVLAVTLATAAMALSVHAADKRYPAAFVKSIKIDNPSGKTAWENKDFLDCQDVVLTVEDVFYALRHMRRVSKKSYLVPQAQETGCEGSALVTFKNGKILAIGIEPTGRISTAELNEALGPTTDPGSYYECEPCNDRKMAMLKDALNRADERRLKRLEAEGQIPPGQAEPRLKVLRESREPKPPSRN</sequence>
<proteinExistence type="predicted"/>
<feature type="compositionally biased region" description="Basic and acidic residues" evidence="1">
    <location>
        <begin position="173"/>
        <end position="190"/>
    </location>
</feature>
<evidence type="ECO:0000313" key="4">
    <source>
        <dbReference type="Proteomes" id="UP000267418"/>
    </source>
</evidence>
<gene>
    <name evidence="3" type="ORF">EJP69_11475</name>
</gene>
<feature type="region of interest" description="Disordered" evidence="1">
    <location>
        <begin position="160"/>
        <end position="190"/>
    </location>
</feature>
<dbReference type="RefSeq" id="WP_126470166.1">
    <property type="nucleotide sequence ID" value="NZ_RXOE01000002.1"/>
</dbReference>
<evidence type="ECO:0000256" key="2">
    <source>
        <dbReference type="SAM" id="SignalP"/>
    </source>
</evidence>